<proteinExistence type="predicted"/>
<evidence type="ECO:0000313" key="2">
    <source>
        <dbReference type="Proteomes" id="UP001202328"/>
    </source>
</evidence>
<keyword evidence="2" id="KW-1185">Reference proteome</keyword>
<protein>
    <submittedName>
        <fullName evidence="1">Uncharacterized protein</fullName>
    </submittedName>
</protein>
<gene>
    <name evidence="1" type="ORF">MKW98_003446</name>
</gene>
<name>A0AAD4TBC0_9MAGN</name>
<dbReference type="Proteomes" id="UP001202328">
    <property type="component" value="Unassembled WGS sequence"/>
</dbReference>
<dbReference type="AlphaFoldDB" id="A0AAD4TBC0"/>
<accession>A0AAD4TBC0</accession>
<sequence length="243" mass="28034">MVTTGLKDIILEELNSSIRFLMLSGKMLRIVTIFKVFKYATIGWRNWFWDGYFVDLQDQIRAVAVITEVMLEFFGSRLIERIFLLLFYPFQIGCREGDAEGIDVKCKDASTRLMAEPVYSVEGSNKQECFLSAQYLVLTSELEAIMPSHKSCMIKKKLFKKTCLKRISEGSSKEKGFWDTKLSFLEGGTRSGIRWFNLRNLNPSQSLSNIHLMLNIFIDPLPTCQDEQRGTGFKQWLLLCHLP</sequence>
<comment type="caution">
    <text evidence="1">The sequence shown here is derived from an EMBL/GenBank/DDBJ whole genome shotgun (WGS) entry which is preliminary data.</text>
</comment>
<reference evidence="1" key="1">
    <citation type="submission" date="2022-04" db="EMBL/GenBank/DDBJ databases">
        <title>A functionally conserved STORR gene fusion in Papaver species that diverged 16.8 million years ago.</title>
        <authorList>
            <person name="Catania T."/>
        </authorList>
    </citation>
    <scope>NUCLEOTIDE SEQUENCE</scope>
    <source>
        <strain evidence="1">S-188037</strain>
    </source>
</reference>
<evidence type="ECO:0000313" key="1">
    <source>
        <dbReference type="EMBL" id="KAI3946883.1"/>
    </source>
</evidence>
<organism evidence="1 2">
    <name type="scientific">Papaver atlanticum</name>
    <dbReference type="NCBI Taxonomy" id="357466"/>
    <lineage>
        <taxon>Eukaryota</taxon>
        <taxon>Viridiplantae</taxon>
        <taxon>Streptophyta</taxon>
        <taxon>Embryophyta</taxon>
        <taxon>Tracheophyta</taxon>
        <taxon>Spermatophyta</taxon>
        <taxon>Magnoliopsida</taxon>
        <taxon>Ranunculales</taxon>
        <taxon>Papaveraceae</taxon>
        <taxon>Papaveroideae</taxon>
        <taxon>Papaver</taxon>
    </lineage>
</organism>
<dbReference type="EMBL" id="JAJJMB010003633">
    <property type="protein sequence ID" value="KAI3946883.1"/>
    <property type="molecule type" value="Genomic_DNA"/>
</dbReference>